<dbReference type="Pfam" id="PF00266">
    <property type="entry name" value="Aminotran_5"/>
    <property type="match status" value="1"/>
</dbReference>
<accession>A0A3E2B6D8</accession>
<comment type="cofactor">
    <cofactor evidence="1 7">
        <name>pyridoxal 5'-phosphate</name>
        <dbReference type="ChEBI" id="CHEBI:597326"/>
    </cofactor>
</comment>
<evidence type="ECO:0000256" key="2">
    <source>
        <dbReference type="ARBA" id="ARBA00006490"/>
    </source>
</evidence>
<feature type="domain" description="Aminotransferase class V" evidence="8">
    <location>
        <begin position="2"/>
        <end position="362"/>
    </location>
</feature>
<dbReference type="RefSeq" id="WP_021920561.1">
    <property type="nucleotide sequence ID" value="NZ_CAKXKJ010000003.1"/>
</dbReference>
<keyword evidence="3" id="KW-0479">Metal-binding</keyword>
<dbReference type="GO" id="GO:0046872">
    <property type="term" value="F:metal ion binding"/>
    <property type="evidence" value="ECO:0007669"/>
    <property type="project" value="UniProtKB-KW"/>
</dbReference>
<proteinExistence type="inferred from homology"/>
<dbReference type="SUPFAM" id="SSF53383">
    <property type="entry name" value="PLP-dependent transferases"/>
    <property type="match status" value="1"/>
</dbReference>
<evidence type="ECO:0000256" key="5">
    <source>
        <dbReference type="ARBA" id="ARBA00023004"/>
    </source>
</evidence>
<comment type="similarity">
    <text evidence="2">Belongs to the class-V pyridoxal-phosphate-dependent aminotransferase family. NifS/IscS subfamily.</text>
</comment>
<protein>
    <submittedName>
        <fullName evidence="9">Cysteine desulfurase</fullName>
    </submittedName>
</protein>
<dbReference type="InterPro" id="IPR020578">
    <property type="entry name" value="Aminotrans_V_PyrdxlP_BS"/>
</dbReference>
<comment type="caution">
    <text evidence="9">The sequence shown here is derived from an EMBL/GenBank/DDBJ whole genome shotgun (WGS) entry which is preliminary data.</text>
</comment>
<dbReference type="InterPro" id="IPR015422">
    <property type="entry name" value="PyrdxlP-dep_Trfase_small"/>
</dbReference>
<evidence type="ECO:0000256" key="3">
    <source>
        <dbReference type="ARBA" id="ARBA00022723"/>
    </source>
</evidence>
<dbReference type="AlphaFoldDB" id="A0A3E2B6D8"/>
<dbReference type="PANTHER" id="PTHR11601:SF50">
    <property type="entry name" value="CYSTEINE DESULFURASE ISCS 2-RELATED"/>
    <property type="match status" value="1"/>
</dbReference>
<evidence type="ECO:0000256" key="1">
    <source>
        <dbReference type="ARBA" id="ARBA00001933"/>
    </source>
</evidence>
<keyword evidence="4" id="KW-0663">Pyridoxal phosphate</keyword>
<dbReference type="InterPro" id="IPR000192">
    <property type="entry name" value="Aminotrans_V_dom"/>
</dbReference>
<dbReference type="PIRSF" id="PIRSF005572">
    <property type="entry name" value="NifS"/>
    <property type="match status" value="1"/>
</dbReference>
<dbReference type="EMBL" id="QQRQ01000001">
    <property type="protein sequence ID" value="RFT07589.1"/>
    <property type="molecule type" value="Genomic_DNA"/>
</dbReference>
<evidence type="ECO:0000256" key="6">
    <source>
        <dbReference type="ARBA" id="ARBA00023014"/>
    </source>
</evidence>
<dbReference type="InterPro" id="IPR016454">
    <property type="entry name" value="Cysteine_dSase"/>
</dbReference>
<evidence type="ECO:0000313" key="9">
    <source>
        <dbReference type="EMBL" id="RFT07589.1"/>
    </source>
</evidence>
<keyword evidence="10" id="KW-1185">Reference proteome</keyword>
<evidence type="ECO:0000256" key="7">
    <source>
        <dbReference type="RuleBase" id="RU004504"/>
    </source>
</evidence>
<dbReference type="Gene3D" id="3.40.640.10">
    <property type="entry name" value="Type I PLP-dependent aspartate aminotransferase-like (Major domain)"/>
    <property type="match status" value="1"/>
</dbReference>
<dbReference type="OrthoDB" id="9808002at2"/>
<dbReference type="GO" id="GO:0003824">
    <property type="term" value="F:catalytic activity"/>
    <property type="evidence" value="ECO:0007669"/>
    <property type="project" value="UniProtKB-ARBA"/>
</dbReference>
<name>A0A3E2B6D8_9FIRM</name>
<dbReference type="Proteomes" id="UP000260649">
    <property type="component" value="Unassembled WGS sequence"/>
</dbReference>
<dbReference type="InterPro" id="IPR015424">
    <property type="entry name" value="PyrdxlP-dep_Trfase"/>
</dbReference>
<evidence type="ECO:0000313" key="10">
    <source>
        <dbReference type="Proteomes" id="UP000260649"/>
    </source>
</evidence>
<sequence>MIYFDHAATTRVLPEAAQAAMKTMTEDYGNPSSLYQLGVQAAKRMGEHREQVARALGCQGEEVYFTSGGTEGDNWAVALAVHLGRHKGRHIITTAIEHAAVLQPCKELERQGYEVTYLHPDASGRVRVEDLEAALRPDTVLVSMMLVNNETGALQPVAQAAQLLRRKQSAALLHTDAVQGFLKIPFTPKGLGVDLLTISGHKIGAMKGSGALYLRKGLRAVPLIRGGGQERGLRSGTEATPQIAALAAAASLGRERMEEHTAALTDLKAYALETFQRGVPGLAVVSPGDAPHICAISLPGYPSQVVVRWLSDRGFCVSSGSACHRGKASHVYAAMHLSKGVRDGVLRISFGPENTRQEVDQLAQALLEATRDLVPARG</sequence>
<dbReference type="GeneID" id="97994139"/>
<dbReference type="PROSITE" id="PS00595">
    <property type="entry name" value="AA_TRANSFER_CLASS_5"/>
    <property type="match status" value="1"/>
</dbReference>
<reference evidence="9 10" key="1">
    <citation type="submission" date="2018-07" db="EMBL/GenBank/DDBJ databases">
        <title>GABA Modulating Bacteria of the Human Gut Microbiota.</title>
        <authorList>
            <person name="Strandwitz P."/>
            <person name="Kim K.H."/>
            <person name="Terekhova D."/>
            <person name="Liu J.K."/>
            <person name="Sharma A."/>
            <person name="Levering J."/>
            <person name="Mcdonald D."/>
            <person name="Dietrich D."/>
            <person name="Ramadhar T.R."/>
            <person name="Lekbua A."/>
            <person name="Mroue N."/>
            <person name="Liston C."/>
            <person name="Stewart E.J."/>
            <person name="Dubin M.J."/>
            <person name="Zengler K."/>
            <person name="Knight R."/>
            <person name="Gilbert J.A."/>
            <person name="Clardy J."/>
            <person name="Lewis K."/>
        </authorList>
    </citation>
    <scope>NUCLEOTIDE SEQUENCE [LARGE SCALE GENOMIC DNA]</scope>
    <source>
        <strain evidence="9 10">KLE1738</strain>
    </source>
</reference>
<evidence type="ECO:0000259" key="8">
    <source>
        <dbReference type="Pfam" id="PF00266"/>
    </source>
</evidence>
<gene>
    <name evidence="9" type="ORF">DV520_00130</name>
</gene>
<evidence type="ECO:0000256" key="4">
    <source>
        <dbReference type="ARBA" id="ARBA00022898"/>
    </source>
</evidence>
<keyword evidence="6" id="KW-0411">Iron-sulfur</keyword>
<dbReference type="Gene3D" id="3.90.1150.10">
    <property type="entry name" value="Aspartate Aminotransferase, domain 1"/>
    <property type="match status" value="1"/>
</dbReference>
<dbReference type="PANTHER" id="PTHR11601">
    <property type="entry name" value="CYSTEINE DESULFURYLASE FAMILY MEMBER"/>
    <property type="match status" value="1"/>
</dbReference>
<organism evidence="9 10">
    <name type="scientific">Evtepia gabavorous</name>
    <dbReference type="NCBI Taxonomy" id="2211183"/>
    <lineage>
        <taxon>Bacteria</taxon>
        <taxon>Bacillati</taxon>
        <taxon>Bacillota</taxon>
        <taxon>Clostridia</taxon>
        <taxon>Eubacteriales</taxon>
        <taxon>Evtepia</taxon>
    </lineage>
</organism>
<dbReference type="Gene3D" id="1.10.260.50">
    <property type="match status" value="1"/>
</dbReference>
<dbReference type="GO" id="GO:0051536">
    <property type="term" value="F:iron-sulfur cluster binding"/>
    <property type="evidence" value="ECO:0007669"/>
    <property type="project" value="UniProtKB-KW"/>
</dbReference>
<keyword evidence="5" id="KW-0408">Iron</keyword>
<dbReference type="InterPro" id="IPR015421">
    <property type="entry name" value="PyrdxlP-dep_Trfase_major"/>
</dbReference>